<proteinExistence type="inferred from homology"/>
<evidence type="ECO:0000256" key="1">
    <source>
        <dbReference type="ARBA" id="ARBA00006484"/>
    </source>
</evidence>
<dbReference type="GO" id="GO:0032787">
    <property type="term" value="P:monocarboxylic acid metabolic process"/>
    <property type="evidence" value="ECO:0007669"/>
    <property type="project" value="UniProtKB-ARBA"/>
</dbReference>
<dbReference type="PANTHER" id="PTHR42879">
    <property type="entry name" value="3-OXOACYL-(ACYL-CARRIER-PROTEIN) REDUCTASE"/>
    <property type="match status" value="1"/>
</dbReference>
<dbReference type="NCBIfam" id="NF005559">
    <property type="entry name" value="PRK07231.1"/>
    <property type="match status" value="1"/>
</dbReference>
<dbReference type="Pfam" id="PF13561">
    <property type="entry name" value="adh_short_C2"/>
    <property type="match status" value="1"/>
</dbReference>
<evidence type="ECO:0000313" key="3">
    <source>
        <dbReference type="EMBL" id="ROS32075.1"/>
    </source>
</evidence>
<evidence type="ECO:0000313" key="4">
    <source>
        <dbReference type="Proteomes" id="UP000274843"/>
    </source>
</evidence>
<dbReference type="GeneID" id="301849045"/>
<dbReference type="InterPro" id="IPR002347">
    <property type="entry name" value="SDR_fam"/>
</dbReference>
<dbReference type="EMBL" id="RKHY01000002">
    <property type="protein sequence ID" value="ROS32075.1"/>
    <property type="molecule type" value="Genomic_DNA"/>
</dbReference>
<comment type="similarity">
    <text evidence="1">Belongs to the short-chain dehydrogenases/reductases (SDR) family.</text>
</comment>
<sequence length="252" mass="26065">MSNRVALVTGGAQGIGQGIAQTLGEQKYRVAIADLNAEAAQATAKTISDAGGTALAVRTDITDTASVQAAVKTVTEELGPVEIVVNNAGWDDFMKFVDTDEDFWNRILDINFKGALRVIHTVVPGMIERGFGRVINIGSDAGRVGSSLEAVYSGAKGGIIAFTKTLAREVATKGITANTVCPGPTDTPALRKFADNSGQDADKVLAGMVRGVPMKRLAKPSDVAAAVAFFASDAAEYITGQTLSVSGGLTMA</sequence>
<dbReference type="PANTHER" id="PTHR42879:SF2">
    <property type="entry name" value="3-OXOACYL-[ACYL-CARRIER-PROTEIN] REDUCTASE FABG"/>
    <property type="match status" value="1"/>
</dbReference>
<dbReference type="InterPro" id="IPR020904">
    <property type="entry name" value="Sc_DH/Rdtase_CS"/>
</dbReference>
<dbReference type="PRINTS" id="PR00081">
    <property type="entry name" value="GDHRDH"/>
</dbReference>
<protein>
    <submittedName>
        <fullName evidence="3">2-hydroxycyclohexane-1-carbonyl-CoA dehydrogenase</fullName>
    </submittedName>
</protein>
<name>A0A3N2G867_9PSEU</name>
<keyword evidence="2" id="KW-0560">Oxidoreductase</keyword>
<organism evidence="3 4">
    <name type="scientific">Amycolatopsis thermoflava</name>
    <dbReference type="NCBI Taxonomy" id="84480"/>
    <lineage>
        <taxon>Bacteria</taxon>
        <taxon>Bacillati</taxon>
        <taxon>Actinomycetota</taxon>
        <taxon>Actinomycetes</taxon>
        <taxon>Pseudonocardiales</taxon>
        <taxon>Pseudonocardiaceae</taxon>
        <taxon>Amycolatopsis</taxon>
        <taxon>Amycolatopsis methanolica group</taxon>
    </lineage>
</organism>
<reference evidence="3 4" key="1">
    <citation type="submission" date="2018-11" db="EMBL/GenBank/DDBJ databases">
        <title>Sequencing the genomes of 1000 actinobacteria strains.</title>
        <authorList>
            <person name="Klenk H.-P."/>
        </authorList>
    </citation>
    <scope>NUCLEOTIDE SEQUENCE [LARGE SCALE GENOMIC DNA]</scope>
    <source>
        <strain evidence="3 4">DSM 44348</strain>
    </source>
</reference>
<dbReference type="RefSeq" id="WP_027930241.1">
    <property type="nucleotide sequence ID" value="NZ_JBIWJZ010000005.1"/>
</dbReference>
<keyword evidence="4" id="KW-1185">Reference proteome</keyword>
<accession>A0A3N2G867</accession>
<dbReference type="Gene3D" id="3.40.50.720">
    <property type="entry name" value="NAD(P)-binding Rossmann-like Domain"/>
    <property type="match status" value="1"/>
</dbReference>
<dbReference type="InterPro" id="IPR050259">
    <property type="entry name" value="SDR"/>
</dbReference>
<dbReference type="FunFam" id="3.40.50.720:FF:000084">
    <property type="entry name" value="Short-chain dehydrogenase reductase"/>
    <property type="match status" value="1"/>
</dbReference>
<dbReference type="GO" id="GO:0016491">
    <property type="term" value="F:oxidoreductase activity"/>
    <property type="evidence" value="ECO:0007669"/>
    <property type="project" value="UniProtKB-KW"/>
</dbReference>
<dbReference type="SUPFAM" id="SSF51735">
    <property type="entry name" value="NAD(P)-binding Rossmann-fold domains"/>
    <property type="match status" value="1"/>
</dbReference>
<dbReference type="Proteomes" id="UP000274843">
    <property type="component" value="Unassembled WGS sequence"/>
</dbReference>
<comment type="caution">
    <text evidence="3">The sequence shown here is derived from an EMBL/GenBank/DDBJ whole genome shotgun (WGS) entry which is preliminary data.</text>
</comment>
<dbReference type="PROSITE" id="PS00061">
    <property type="entry name" value="ADH_SHORT"/>
    <property type="match status" value="1"/>
</dbReference>
<evidence type="ECO:0000256" key="2">
    <source>
        <dbReference type="ARBA" id="ARBA00023002"/>
    </source>
</evidence>
<dbReference type="PRINTS" id="PR00080">
    <property type="entry name" value="SDRFAMILY"/>
</dbReference>
<gene>
    <name evidence="3" type="ORF">EDD35_7818</name>
</gene>
<dbReference type="InterPro" id="IPR036291">
    <property type="entry name" value="NAD(P)-bd_dom_sf"/>
</dbReference>
<dbReference type="AlphaFoldDB" id="A0A3N2G867"/>